<dbReference type="CDD" id="cd12100">
    <property type="entry name" value="DD_CABYR_SP17"/>
    <property type="match status" value="1"/>
</dbReference>
<protein>
    <recommendedName>
        <fullName evidence="1">RIIa domain-containing protein</fullName>
    </recommendedName>
</protein>
<accession>A0A482WTA3</accession>
<dbReference type="EMBL" id="QKKF02026785">
    <property type="protein sequence ID" value="RZF36230.1"/>
    <property type="molecule type" value="Genomic_DNA"/>
</dbReference>
<evidence type="ECO:0000259" key="1">
    <source>
        <dbReference type="SMART" id="SM00394"/>
    </source>
</evidence>
<dbReference type="Pfam" id="PF02197">
    <property type="entry name" value="RIIa"/>
    <property type="match status" value="1"/>
</dbReference>
<name>A0A482WTA3_LAOST</name>
<keyword evidence="3" id="KW-1185">Reference proteome</keyword>
<dbReference type="SMART" id="SM00394">
    <property type="entry name" value="RIIa"/>
    <property type="match status" value="1"/>
</dbReference>
<dbReference type="InParanoid" id="A0A482WTA3"/>
<sequence length="132" mass="14529">MEQGEERERAMAVGSWKVSVPLGLDSALEGLTRAVLKQQPHDIYSFAATYFEDLLALRMRQMEAQAAGDWCVCVSIPVSKRVRLQAGLMLSRRAGALRTGSSLCCFLSYPQSMPSCNVSVWILHPSKPNTAP</sequence>
<dbReference type="Proteomes" id="UP000291343">
    <property type="component" value="Unassembled WGS sequence"/>
</dbReference>
<evidence type="ECO:0000313" key="2">
    <source>
        <dbReference type="EMBL" id="RZF36230.1"/>
    </source>
</evidence>
<feature type="domain" description="RIIa" evidence="1">
    <location>
        <begin position="22"/>
        <end position="59"/>
    </location>
</feature>
<dbReference type="OrthoDB" id="6161835at2759"/>
<proteinExistence type="predicted"/>
<dbReference type="STRING" id="195883.A0A482WTA3"/>
<gene>
    <name evidence="2" type="ORF">LSTR_LSTR013936</name>
</gene>
<evidence type="ECO:0000313" key="3">
    <source>
        <dbReference type="Proteomes" id="UP000291343"/>
    </source>
</evidence>
<dbReference type="InterPro" id="IPR003117">
    <property type="entry name" value="cAMP_dep_PK_reg_su_I/II_a/b"/>
</dbReference>
<dbReference type="SMR" id="A0A482WTA3"/>
<reference evidence="2 3" key="1">
    <citation type="journal article" date="2017" name="Gigascience">
        <title>Genome sequence of the small brown planthopper, Laodelphax striatellus.</title>
        <authorList>
            <person name="Zhu J."/>
            <person name="Jiang F."/>
            <person name="Wang X."/>
            <person name="Yang P."/>
            <person name="Bao Y."/>
            <person name="Zhao W."/>
            <person name="Wang W."/>
            <person name="Lu H."/>
            <person name="Wang Q."/>
            <person name="Cui N."/>
            <person name="Li J."/>
            <person name="Chen X."/>
            <person name="Luo L."/>
            <person name="Yu J."/>
            <person name="Kang L."/>
            <person name="Cui F."/>
        </authorList>
    </citation>
    <scope>NUCLEOTIDE SEQUENCE [LARGE SCALE GENOMIC DNA]</scope>
    <source>
        <strain evidence="2">Lst14</strain>
    </source>
</reference>
<dbReference type="Gene3D" id="1.20.890.10">
    <property type="entry name" value="cAMP-dependent protein kinase regulatory subunit, dimerization-anchoring domain"/>
    <property type="match status" value="1"/>
</dbReference>
<dbReference type="SUPFAM" id="SSF47391">
    <property type="entry name" value="Dimerization-anchoring domain of cAMP-dependent PK regulatory subunit"/>
    <property type="match status" value="1"/>
</dbReference>
<comment type="caution">
    <text evidence="2">The sequence shown here is derived from an EMBL/GenBank/DDBJ whole genome shotgun (WGS) entry which is preliminary data.</text>
</comment>
<dbReference type="AlphaFoldDB" id="A0A482WTA3"/>
<dbReference type="InterPro" id="IPR047579">
    <property type="entry name" value="DD_CABYR_SP17"/>
</dbReference>
<organism evidence="2 3">
    <name type="scientific">Laodelphax striatellus</name>
    <name type="common">Small brown planthopper</name>
    <name type="synonym">Delphax striatella</name>
    <dbReference type="NCBI Taxonomy" id="195883"/>
    <lineage>
        <taxon>Eukaryota</taxon>
        <taxon>Metazoa</taxon>
        <taxon>Ecdysozoa</taxon>
        <taxon>Arthropoda</taxon>
        <taxon>Hexapoda</taxon>
        <taxon>Insecta</taxon>
        <taxon>Pterygota</taxon>
        <taxon>Neoptera</taxon>
        <taxon>Paraneoptera</taxon>
        <taxon>Hemiptera</taxon>
        <taxon>Auchenorrhyncha</taxon>
        <taxon>Fulgoroidea</taxon>
        <taxon>Delphacidae</taxon>
        <taxon>Criomorphinae</taxon>
        <taxon>Laodelphax</taxon>
    </lineage>
</organism>